<dbReference type="CDD" id="cd00534">
    <property type="entry name" value="DHNA_DHNTPE"/>
    <property type="match status" value="1"/>
</dbReference>
<evidence type="ECO:0000256" key="3">
    <source>
        <dbReference type="ARBA" id="ARBA00005051"/>
    </source>
</evidence>
<dbReference type="RefSeq" id="WP_098703312.1">
    <property type="nucleotide sequence ID" value="NZ_NJGI01000005.1"/>
</dbReference>
<comment type="similarity">
    <text evidence="4 12">Belongs to the DHNA family.</text>
</comment>
<evidence type="ECO:0000256" key="10">
    <source>
        <dbReference type="ARBA" id="ARBA00022909"/>
    </source>
</evidence>
<comment type="similarity">
    <text evidence="5">In the N-terminal section; belongs to the DHNA family.</text>
</comment>
<dbReference type="EMBL" id="NJGI01000005">
    <property type="protein sequence ID" value="PGH20530.1"/>
    <property type="molecule type" value="Genomic_DNA"/>
</dbReference>
<dbReference type="GO" id="GO:0046656">
    <property type="term" value="P:folic acid biosynthetic process"/>
    <property type="evidence" value="ECO:0007669"/>
    <property type="project" value="UniProtKB-UniRule"/>
</dbReference>
<evidence type="ECO:0000256" key="2">
    <source>
        <dbReference type="ARBA" id="ARBA00005013"/>
    </source>
</evidence>
<dbReference type="Pfam" id="PF01288">
    <property type="entry name" value="HPPK"/>
    <property type="match status" value="1"/>
</dbReference>
<dbReference type="InterPro" id="IPR006156">
    <property type="entry name" value="Dihydroneopterin_aldolase"/>
</dbReference>
<comment type="function">
    <text evidence="12">Catalyzes the conversion of 7,8-dihydroneopterin to 6-hydroxymethyl-7,8-dihydropterin.</text>
</comment>
<dbReference type="GO" id="GO:0005524">
    <property type="term" value="F:ATP binding"/>
    <property type="evidence" value="ECO:0007669"/>
    <property type="project" value="UniProtKB-KW"/>
</dbReference>
<dbReference type="Gene3D" id="3.30.70.560">
    <property type="entry name" value="7,8-Dihydro-6-hydroxymethylpterin-pyrophosphokinase HPPK"/>
    <property type="match status" value="1"/>
</dbReference>
<dbReference type="SMART" id="SM00905">
    <property type="entry name" value="FolB"/>
    <property type="match status" value="1"/>
</dbReference>
<evidence type="ECO:0000256" key="1">
    <source>
        <dbReference type="ARBA" id="ARBA00001353"/>
    </source>
</evidence>
<protein>
    <recommendedName>
        <fullName evidence="12">Bifunctional folate synthesis protein</fullName>
    </recommendedName>
    <domain>
        <recommendedName>
            <fullName evidence="12">Dihydroneopterin aldolase</fullName>
            <shortName evidence="12">DHNA</shortName>
            <ecNumber evidence="12">4.1.2.25</ecNumber>
        </recommendedName>
        <alternativeName>
            <fullName evidence="12">7,8-dihydroneopterin aldolase</fullName>
        </alternativeName>
    </domain>
    <domain>
        <recommendedName>
            <fullName evidence="12">2-amino-4-hydroxy-6-hydroxymethyldihydropteridine pyrophosphokinase</fullName>
            <ecNumber evidence="12">2.7.6.3</ecNumber>
        </recommendedName>
        <alternativeName>
            <fullName evidence="12">6-hydroxymethyl-7,8-dihydropterin pyrophosphokinase</fullName>
            <shortName evidence="12">PPPK</shortName>
        </alternativeName>
        <alternativeName>
            <fullName evidence="12">7,8-dihydro-6-hydroxymethylpterin pyrophosphokinase</fullName>
            <shortName evidence="12">HPPK</shortName>
        </alternativeName>
    </domain>
</protein>
<gene>
    <name evidence="14" type="ORF">RN96_10080</name>
</gene>
<dbReference type="FunFam" id="3.30.1130.10:FF:000003">
    <property type="entry name" value="7,8-dihydroneopterin aldolase"/>
    <property type="match status" value="1"/>
</dbReference>
<dbReference type="GO" id="GO:0016301">
    <property type="term" value="F:kinase activity"/>
    <property type="evidence" value="ECO:0007669"/>
    <property type="project" value="UniProtKB-KW"/>
</dbReference>
<comment type="catalytic activity">
    <reaction evidence="1 12">
        <text>7,8-dihydroneopterin = 6-hydroxymethyl-7,8-dihydropterin + glycolaldehyde</text>
        <dbReference type="Rhea" id="RHEA:10540"/>
        <dbReference type="ChEBI" id="CHEBI:17001"/>
        <dbReference type="ChEBI" id="CHEBI:17071"/>
        <dbReference type="ChEBI" id="CHEBI:44841"/>
        <dbReference type="EC" id="4.1.2.25"/>
    </reaction>
</comment>
<evidence type="ECO:0000313" key="15">
    <source>
        <dbReference type="Proteomes" id="UP000222862"/>
    </source>
</evidence>
<evidence type="ECO:0000256" key="8">
    <source>
        <dbReference type="ARBA" id="ARBA00022777"/>
    </source>
</evidence>
<keyword evidence="8 14" id="KW-0418">Kinase</keyword>
<feature type="domain" description="7,8-dihydro-6-hydroxymethylpterin-pyrophosphokinase" evidence="13">
    <location>
        <begin position="206"/>
        <end position="217"/>
    </location>
</feature>
<keyword evidence="6" id="KW-0808">Transferase</keyword>
<dbReference type="CDD" id="cd00483">
    <property type="entry name" value="HPPK"/>
    <property type="match status" value="1"/>
</dbReference>
<evidence type="ECO:0000256" key="7">
    <source>
        <dbReference type="ARBA" id="ARBA00022741"/>
    </source>
</evidence>
<dbReference type="InterPro" id="IPR006157">
    <property type="entry name" value="FolB_dom"/>
</dbReference>
<keyword evidence="11 12" id="KW-0456">Lyase</keyword>
<dbReference type="UniPathway" id="UPA00077">
    <property type="reaction ID" value="UER00154"/>
</dbReference>
<comment type="caution">
    <text evidence="14">The sequence shown here is derived from an EMBL/GenBank/DDBJ whole genome shotgun (WGS) entry which is preliminary data.</text>
</comment>
<evidence type="ECO:0000256" key="11">
    <source>
        <dbReference type="ARBA" id="ARBA00023239"/>
    </source>
</evidence>
<evidence type="ECO:0000256" key="12">
    <source>
        <dbReference type="RuleBase" id="RU362079"/>
    </source>
</evidence>
<dbReference type="InterPro" id="IPR043133">
    <property type="entry name" value="GTP-CH-I_C/QueF"/>
</dbReference>
<comment type="pathway">
    <text evidence="3">Cofactor biosynthesis; tetrahydrofolate biosynthesis; 2-amino-4-hydroxy-6-hydroxymethyl-7,8-dihydropteridine diphosphate from 7,8-dihydroneopterin triphosphate: step 4/4.</text>
</comment>
<evidence type="ECO:0000256" key="6">
    <source>
        <dbReference type="ARBA" id="ARBA00022679"/>
    </source>
</evidence>
<dbReference type="AlphaFoldDB" id="A0A2B7YH64"/>
<organism evidence="14 15">
    <name type="scientific">Fusobacterium nucleatum subsp. polymorphum</name>
    <name type="common">Fusobacterium polymorphum</name>
    <dbReference type="NCBI Taxonomy" id="76857"/>
    <lineage>
        <taxon>Bacteria</taxon>
        <taxon>Fusobacteriati</taxon>
        <taxon>Fusobacteriota</taxon>
        <taxon>Fusobacteriia</taxon>
        <taxon>Fusobacteriales</taxon>
        <taxon>Fusobacteriaceae</taxon>
        <taxon>Fusobacterium</taxon>
    </lineage>
</organism>
<sequence length="276" mass="32271">MDKIYIRDLEFIGYHGVFEEEKKLGQKFFVSLELTTNLREAGLNDDITKTTHYGEVSESVKKIFFQKKYDLIETLAEDIAREVLLNYPLISELKLEIKKPWAPVGIPLRDASVEITRKWNEVYISLGSNMGNKKENLEKAIKEVAKIKDTFIIKESKIIETEPFGYKEQDDFLNSCIGVKTLLAPREILKELLAIEIRMGRERKIKWGPRIIDLDIIFYGKEVIEEEDLIVPHPYMEYREFVLKPLEEIIPNFVHPLLSKRISTLRKELKTVNKII</sequence>
<evidence type="ECO:0000256" key="9">
    <source>
        <dbReference type="ARBA" id="ARBA00022840"/>
    </source>
</evidence>
<dbReference type="InterPro" id="IPR035907">
    <property type="entry name" value="Hppk_sf"/>
</dbReference>
<keyword evidence="7" id="KW-0547">Nucleotide-binding</keyword>
<dbReference type="GO" id="GO:0003848">
    <property type="term" value="F:2-amino-4-hydroxy-6-hydroxymethyldihydropteridine diphosphokinase activity"/>
    <property type="evidence" value="ECO:0007669"/>
    <property type="project" value="UniProtKB-EC"/>
</dbReference>
<dbReference type="EC" id="4.1.2.25" evidence="12"/>
<reference evidence="14 15" key="1">
    <citation type="submission" date="2017-06" db="EMBL/GenBank/DDBJ databases">
        <title>Genome sequencing of Fusobacterium nucleatum subsp. polymorphum KCOM 1232 (=ChDC F37).</title>
        <authorList>
            <person name="Kook J.-K."/>
            <person name="Park S.-N."/>
            <person name="Lim Y.K."/>
            <person name="Roh H."/>
        </authorList>
    </citation>
    <scope>NUCLEOTIDE SEQUENCE [LARGE SCALE GENOMIC DNA]</scope>
    <source>
        <strain evidence="15">KCOM 1232 ( ChDC F37)</strain>
    </source>
</reference>
<dbReference type="STRING" id="76857.RO02_10685"/>
<dbReference type="PANTHER" id="PTHR43071:SF1">
    <property type="entry name" value="2-AMINO-4-HYDROXY-6-HYDROXYMETHYLDIHYDROPTERIDINE PYROPHOSPHOKINASE"/>
    <property type="match status" value="1"/>
</dbReference>
<dbReference type="NCBIfam" id="TIGR00525">
    <property type="entry name" value="folB"/>
    <property type="match status" value="1"/>
</dbReference>
<dbReference type="GO" id="GO:0046654">
    <property type="term" value="P:tetrahydrofolate biosynthetic process"/>
    <property type="evidence" value="ECO:0007669"/>
    <property type="project" value="UniProtKB-UniRule"/>
</dbReference>
<evidence type="ECO:0000313" key="14">
    <source>
        <dbReference type="EMBL" id="PGH20530.1"/>
    </source>
</evidence>
<dbReference type="GO" id="GO:0004150">
    <property type="term" value="F:dihydroneopterin aldolase activity"/>
    <property type="evidence" value="ECO:0007669"/>
    <property type="project" value="UniProtKB-UniRule"/>
</dbReference>
<dbReference type="Gene3D" id="3.30.1130.10">
    <property type="match status" value="1"/>
</dbReference>
<evidence type="ECO:0000259" key="13">
    <source>
        <dbReference type="PROSITE" id="PS00794"/>
    </source>
</evidence>
<dbReference type="PROSITE" id="PS00794">
    <property type="entry name" value="HPPK"/>
    <property type="match status" value="1"/>
</dbReference>
<comment type="pathway">
    <text evidence="2 12">Cofactor biosynthesis; tetrahydrofolate biosynthesis; 2-amino-4-hydroxy-6-hydroxymethyl-7,8-dihydropteridine diphosphate from 7,8-dihydroneopterin triphosphate: step 3/4.</text>
</comment>
<proteinExistence type="inferred from homology"/>
<name>A0A2B7YH64_FUSNP</name>
<dbReference type="SUPFAM" id="SSF55083">
    <property type="entry name" value="6-hydroxymethyl-7,8-dihydropterin pyrophosphokinase, HPPK"/>
    <property type="match status" value="1"/>
</dbReference>
<evidence type="ECO:0000256" key="5">
    <source>
        <dbReference type="ARBA" id="ARBA00009640"/>
    </source>
</evidence>
<dbReference type="InterPro" id="IPR000550">
    <property type="entry name" value="Hppk"/>
</dbReference>
<dbReference type="NCBIfam" id="TIGR01498">
    <property type="entry name" value="folK"/>
    <property type="match status" value="1"/>
</dbReference>
<dbReference type="PANTHER" id="PTHR43071">
    <property type="entry name" value="2-AMINO-4-HYDROXY-6-HYDROXYMETHYLDIHYDROPTERIDINE PYROPHOSPHOKINASE"/>
    <property type="match status" value="1"/>
</dbReference>
<dbReference type="SUPFAM" id="SSF55620">
    <property type="entry name" value="Tetrahydrobiopterin biosynthesis enzymes-like"/>
    <property type="match status" value="1"/>
</dbReference>
<dbReference type="EC" id="2.7.6.3" evidence="12"/>
<keyword evidence="10 12" id="KW-0289">Folate biosynthesis</keyword>
<dbReference type="Pfam" id="PF02152">
    <property type="entry name" value="FolB"/>
    <property type="match status" value="1"/>
</dbReference>
<dbReference type="NCBIfam" id="TIGR00526">
    <property type="entry name" value="folB_dom"/>
    <property type="match status" value="1"/>
</dbReference>
<evidence type="ECO:0000256" key="4">
    <source>
        <dbReference type="ARBA" id="ARBA00005708"/>
    </source>
</evidence>
<accession>A0A2B7YH64</accession>
<keyword evidence="9" id="KW-0067">ATP-binding</keyword>
<dbReference type="Proteomes" id="UP000222862">
    <property type="component" value="Unassembled WGS sequence"/>
</dbReference>